<evidence type="ECO:0000313" key="2">
    <source>
        <dbReference type="EMBL" id="SHK66069.1"/>
    </source>
</evidence>
<dbReference type="Pfam" id="PF14691">
    <property type="entry name" value="Fer4_20"/>
    <property type="match status" value="1"/>
</dbReference>
<dbReference type="AlphaFoldDB" id="A0A1M6UA81"/>
<dbReference type="InterPro" id="IPR023753">
    <property type="entry name" value="FAD/NAD-binding_dom"/>
</dbReference>
<dbReference type="PRINTS" id="PR00419">
    <property type="entry name" value="ADXRDTASE"/>
</dbReference>
<keyword evidence="3" id="KW-1185">Reference proteome</keyword>
<reference evidence="3" key="1">
    <citation type="submission" date="2016-11" db="EMBL/GenBank/DDBJ databases">
        <authorList>
            <person name="Varghese N."/>
            <person name="Submissions S."/>
        </authorList>
    </citation>
    <scope>NUCLEOTIDE SEQUENCE [LARGE SCALE GENOMIC DNA]</scope>
    <source>
        <strain evidence="3">UWOS</strain>
    </source>
</reference>
<protein>
    <submittedName>
        <fullName evidence="2">Glutamate synthase (NADPH/NADH) small chain</fullName>
    </submittedName>
</protein>
<feature type="domain" description="4Fe-4S ferredoxin-type" evidence="1">
    <location>
        <begin position="59"/>
        <end position="90"/>
    </location>
</feature>
<dbReference type="Gene3D" id="3.50.50.60">
    <property type="entry name" value="FAD/NAD(P)-binding domain"/>
    <property type="match status" value="1"/>
</dbReference>
<dbReference type="SUPFAM" id="SSF51971">
    <property type="entry name" value="Nucleotide-binding domain"/>
    <property type="match status" value="1"/>
</dbReference>
<dbReference type="Gene3D" id="1.10.1060.10">
    <property type="entry name" value="Alpha-helical ferredoxin"/>
    <property type="match status" value="1"/>
</dbReference>
<dbReference type="PROSITE" id="PS51379">
    <property type="entry name" value="4FE4S_FER_2"/>
    <property type="match status" value="1"/>
</dbReference>
<dbReference type="PANTHER" id="PTHR42783:SF3">
    <property type="entry name" value="GLUTAMATE SYNTHASE [NADPH] SMALL CHAIN-RELATED"/>
    <property type="match status" value="1"/>
</dbReference>
<evidence type="ECO:0000313" key="3">
    <source>
        <dbReference type="Proteomes" id="UP000184275"/>
    </source>
</evidence>
<name>A0A1M6UA81_9BACT</name>
<proteinExistence type="predicted"/>
<dbReference type="Gene3D" id="3.40.50.720">
    <property type="entry name" value="NAD(P)-binding Rossmann-like Domain"/>
    <property type="match status" value="1"/>
</dbReference>
<dbReference type="GO" id="GO:0016491">
    <property type="term" value="F:oxidoreductase activity"/>
    <property type="evidence" value="ECO:0007669"/>
    <property type="project" value="InterPro"/>
</dbReference>
<organism evidence="2 3">
    <name type="scientific">Fibrobacter intestinalis</name>
    <dbReference type="NCBI Taxonomy" id="28122"/>
    <lineage>
        <taxon>Bacteria</taxon>
        <taxon>Pseudomonadati</taxon>
        <taxon>Fibrobacterota</taxon>
        <taxon>Fibrobacteria</taxon>
        <taxon>Fibrobacterales</taxon>
        <taxon>Fibrobacteraceae</taxon>
        <taxon>Fibrobacter</taxon>
    </lineage>
</organism>
<dbReference type="GO" id="GO:0051536">
    <property type="term" value="F:iron-sulfur cluster binding"/>
    <property type="evidence" value="ECO:0007669"/>
    <property type="project" value="InterPro"/>
</dbReference>
<gene>
    <name evidence="2" type="ORF">SAMN05720469_11320</name>
</gene>
<evidence type="ECO:0000259" key="1">
    <source>
        <dbReference type="PROSITE" id="PS51379"/>
    </source>
</evidence>
<dbReference type="RefSeq" id="WP_073304091.1">
    <property type="nucleotide sequence ID" value="NZ_FRAW01000013.1"/>
</dbReference>
<dbReference type="InterPro" id="IPR036188">
    <property type="entry name" value="FAD/NAD-bd_sf"/>
</dbReference>
<dbReference type="Pfam" id="PF07992">
    <property type="entry name" value="Pyr_redox_2"/>
    <property type="match status" value="1"/>
</dbReference>
<accession>A0A1M6UA81</accession>
<dbReference type="PANTHER" id="PTHR42783">
    <property type="entry name" value="GLUTAMATE SYNTHASE [NADPH] SMALL CHAIN"/>
    <property type="match status" value="1"/>
</dbReference>
<dbReference type="InterPro" id="IPR009051">
    <property type="entry name" value="Helical_ferredxn"/>
</dbReference>
<dbReference type="InterPro" id="IPR017896">
    <property type="entry name" value="4Fe4S_Fe-S-bd"/>
</dbReference>
<sequence>MENIVELDQAAKAELAQLAQLPEVTVKEKRTITPQEAAELDPISRRTSMDESSLGFTEAQARLEASRCLKCKKPACTPACPIGMPIPEYLERVAAGDFQGAIDIIRQTSLIPSICSRVCPHERQCQSSCTLGKLLKDPAKGVHLGNMERFCADYEREHLGGKKPIPVGESTGKKIAIVGSGPAGIGAAIDLRAYGHHVEIFEEYDLLGGVLRYGIPEFRLPKKILDYEIATLRQMGVVCHTKVHVGKDVSIDELLLQGFDAVFVANGASVPSVPKIPGMDLKGVFNAKDYLEKANRGVALDSGKNVIVVGGGNVAMDASRMAYRLGAETVRLVYRRTRNEMPACRAEILDATSEGVQIVELRNPCELLADENGRVKAAKLDVFTLGEPDEKGRPTPVKVKGTSEVIDCDTVVMAIGSKTAPDVLESASDDAKKKVYVGGDALYGPKTVVLAIRTGRETAAKIHQDLMG</sequence>
<dbReference type="SUPFAM" id="SSF46548">
    <property type="entry name" value="alpha-helical ferredoxin"/>
    <property type="match status" value="1"/>
</dbReference>
<dbReference type="EMBL" id="FRAW01000013">
    <property type="protein sequence ID" value="SHK66069.1"/>
    <property type="molecule type" value="Genomic_DNA"/>
</dbReference>
<dbReference type="Proteomes" id="UP000184275">
    <property type="component" value="Unassembled WGS sequence"/>
</dbReference>
<dbReference type="InterPro" id="IPR028261">
    <property type="entry name" value="DPD_II"/>
</dbReference>